<dbReference type="Proteomes" id="UP000029095">
    <property type="component" value="Unassembled WGS sequence"/>
</dbReference>
<evidence type="ECO:0000259" key="3">
    <source>
        <dbReference type="Pfam" id="PF13360"/>
    </source>
</evidence>
<protein>
    <recommendedName>
        <fullName evidence="3">Pyrrolo-quinoline quinone repeat domain-containing protein</fullName>
    </recommendedName>
</protein>
<dbReference type="EMBL" id="JNFQ01000002">
    <property type="protein sequence ID" value="KFG73375.1"/>
    <property type="molecule type" value="Genomic_DNA"/>
</dbReference>
<feature type="domain" description="Pyrrolo-quinoline quinone repeat" evidence="3">
    <location>
        <begin position="182"/>
        <end position="416"/>
    </location>
</feature>
<reference evidence="4 5" key="1">
    <citation type="submission" date="2014-05" db="EMBL/GenBank/DDBJ databases">
        <title>Complete genome sequence of the Streptomyces mutabilis TRM45540.</title>
        <authorList>
            <person name="Luo X."/>
            <person name="Zhang L."/>
        </authorList>
    </citation>
    <scope>NUCLEOTIDE SEQUENCE [LARGE SCALE GENOMIC DNA]</scope>
    <source>
        <strain evidence="4 5">TRM45540</strain>
    </source>
</reference>
<sequence length="519" mass="55863">MSFGPPPSMPQPPPTAETREGAPGRKARKARKALTGLLAVVVAAALGTGGWLLWGGGNGKSASQDVKRATEAQGPLDVRETVENQPASTVGEMAFRFSVDDMNPGERVEMPGMWATDRILAKGINKTLVGMRIGTDVAPGEEEWRLGLDGPICGYTRHVTGDNRTAVLFRANDREEDAFCNQVAFVDLDDGRLVWEDRFSYSAAGPGTGFATGNGSQDRPSVTLAPGTVAVTWGGGTIGYDMAKGTSRWTTRATDPCQDIGAAGGRALVIRQMCWSTDKSVQDTSWQDVGYKVRKVDPDTGRTLWTYTAAEGIRDLNVPSTEPPVLAVAGGDTEITDLLSLDDKGRNRATISLRNGAYVADCSYTDYLVIDDCPTIAVGAGQVFIRSKDQLEKQVSNWIIGFDLETGNTTKKFDSGPESLLQPVRMSGDRLLALRLSNDHISPNALVALDPDTDKEIPYFYFGLPAEAQTMTLMNENDIVVQNGRIFFGVRSANGPSGEQKKQWLYLVLGIGSSAAEKP</sequence>
<keyword evidence="5" id="KW-1185">Reference proteome</keyword>
<dbReference type="SUPFAM" id="SSF50998">
    <property type="entry name" value="Quinoprotein alcohol dehydrogenase-like"/>
    <property type="match status" value="1"/>
</dbReference>
<feature type="compositionally biased region" description="Pro residues" evidence="1">
    <location>
        <begin position="1"/>
        <end position="15"/>
    </location>
</feature>
<evidence type="ECO:0000256" key="1">
    <source>
        <dbReference type="SAM" id="MobiDB-lite"/>
    </source>
</evidence>
<proteinExistence type="predicted"/>
<organism evidence="4 5">
    <name type="scientific">Streptomyces mutabilis</name>
    <dbReference type="NCBI Taxonomy" id="67332"/>
    <lineage>
        <taxon>Bacteria</taxon>
        <taxon>Bacillati</taxon>
        <taxon>Actinomycetota</taxon>
        <taxon>Actinomycetes</taxon>
        <taxon>Kitasatosporales</taxon>
        <taxon>Streptomycetaceae</taxon>
        <taxon>Streptomyces</taxon>
    </lineage>
</organism>
<dbReference type="InterPro" id="IPR002372">
    <property type="entry name" value="PQQ_rpt_dom"/>
</dbReference>
<gene>
    <name evidence="4" type="ORF">FM21_21425</name>
</gene>
<dbReference type="HOGENOM" id="CLU_036397_1_0_11"/>
<evidence type="ECO:0000313" key="4">
    <source>
        <dbReference type="EMBL" id="KFG73375.1"/>
    </source>
</evidence>
<dbReference type="AlphaFoldDB" id="A0A086MWV7"/>
<name>A0A086MWV7_9ACTN</name>
<feature type="transmembrane region" description="Helical" evidence="2">
    <location>
        <begin position="33"/>
        <end position="54"/>
    </location>
</feature>
<dbReference type="InterPro" id="IPR011047">
    <property type="entry name" value="Quinoprotein_ADH-like_sf"/>
</dbReference>
<evidence type="ECO:0000313" key="5">
    <source>
        <dbReference type="Proteomes" id="UP000029095"/>
    </source>
</evidence>
<keyword evidence="2" id="KW-1133">Transmembrane helix</keyword>
<accession>A0A086MWV7</accession>
<comment type="caution">
    <text evidence="4">The sequence shown here is derived from an EMBL/GenBank/DDBJ whole genome shotgun (WGS) entry which is preliminary data.</text>
</comment>
<feature type="region of interest" description="Disordered" evidence="1">
    <location>
        <begin position="1"/>
        <end position="29"/>
    </location>
</feature>
<keyword evidence="2" id="KW-0472">Membrane</keyword>
<dbReference type="InterPro" id="IPR015943">
    <property type="entry name" value="WD40/YVTN_repeat-like_dom_sf"/>
</dbReference>
<keyword evidence="2" id="KW-0812">Transmembrane</keyword>
<evidence type="ECO:0000256" key="2">
    <source>
        <dbReference type="SAM" id="Phobius"/>
    </source>
</evidence>
<dbReference type="Gene3D" id="2.130.10.10">
    <property type="entry name" value="YVTN repeat-like/Quinoprotein amine dehydrogenase"/>
    <property type="match status" value="1"/>
</dbReference>
<dbReference type="Pfam" id="PF13360">
    <property type="entry name" value="PQQ_2"/>
    <property type="match status" value="1"/>
</dbReference>